<evidence type="ECO:0000313" key="8">
    <source>
        <dbReference type="EMBL" id="GMR32883.1"/>
    </source>
</evidence>
<protein>
    <recommendedName>
        <fullName evidence="10">CD36 family protein</fullName>
    </recommendedName>
</protein>
<keyword evidence="9" id="KW-1185">Reference proteome</keyword>
<proteinExistence type="inferred from homology"/>
<dbReference type="EMBL" id="BTRK01000001">
    <property type="protein sequence ID" value="GMR32883.1"/>
    <property type="molecule type" value="Genomic_DNA"/>
</dbReference>
<evidence type="ECO:0000256" key="6">
    <source>
        <dbReference type="ARBA" id="ARBA00023180"/>
    </source>
</evidence>
<keyword evidence="6" id="KW-0325">Glycoprotein</keyword>
<evidence type="ECO:0008006" key="10">
    <source>
        <dbReference type="Google" id="ProtNLM"/>
    </source>
</evidence>
<dbReference type="Pfam" id="PF01130">
    <property type="entry name" value="CD36"/>
    <property type="match status" value="1"/>
</dbReference>
<dbReference type="PANTHER" id="PTHR11923">
    <property type="entry name" value="SCAVENGER RECEPTOR CLASS B TYPE-1 SR-B1"/>
    <property type="match status" value="1"/>
</dbReference>
<evidence type="ECO:0000256" key="2">
    <source>
        <dbReference type="ARBA" id="ARBA00010532"/>
    </source>
</evidence>
<dbReference type="GO" id="GO:0005737">
    <property type="term" value="C:cytoplasm"/>
    <property type="evidence" value="ECO:0007669"/>
    <property type="project" value="TreeGrafter"/>
</dbReference>
<name>A0AAN5C122_9BILA</name>
<organism evidence="8 9">
    <name type="scientific">Pristionchus mayeri</name>
    <dbReference type="NCBI Taxonomy" id="1317129"/>
    <lineage>
        <taxon>Eukaryota</taxon>
        <taxon>Metazoa</taxon>
        <taxon>Ecdysozoa</taxon>
        <taxon>Nematoda</taxon>
        <taxon>Chromadorea</taxon>
        <taxon>Rhabditida</taxon>
        <taxon>Rhabditina</taxon>
        <taxon>Diplogasteromorpha</taxon>
        <taxon>Diplogasteroidea</taxon>
        <taxon>Neodiplogasteridae</taxon>
        <taxon>Pristionchus</taxon>
    </lineage>
</organism>
<evidence type="ECO:0000256" key="7">
    <source>
        <dbReference type="SAM" id="Phobius"/>
    </source>
</evidence>
<accession>A0AAN5C122</accession>
<evidence type="ECO:0000256" key="1">
    <source>
        <dbReference type="ARBA" id="ARBA00004370"/>
    </source>
</evidence>
<dbReference type="AlphaFoldDB" id="A0AAN5C122"/>
<feature type="non-terminal residue" evidence="8">
    <location>
        <position position="1"/>
    </location>
</feature>
<feature type="transmembrane region" description="Helical" evidence="7">
    <location>
        <begin position="6"/>
        <end position="28"/>
    </location>
</feature>
<keyword evidence="5 7" id="KW-0472">Membrane</keyword>
<evidence type="ECO:0000256" key="5">
    <source>
        <dbReference type="ARBA" id="ARBA00023136"/>
    </source>
</evidence>
<dbReference type="PRINTS" id="PR01609">
    <property type="entry name" value="CD36FAMILY"/>
</dbReference>
<feature type="transmembrane region" description="Helical" evidence="7">
    <location>
        <begin position="517"/>
        <end position="538"/>
    </location>
</feature>
<evidence type="ECO:0000313" key="9">
    <source>
        <dbReference type="Proteomes" id="UP001328107"/>
    </source>
</evidence>
<evidence type="ECO:0000256" key="3">
    <source>
        <dbReference type="ARBA" id="ARBA00022692"/>
    </source>
</evidence>
<comment type="caution">
    <text evidence="8">The sequence shown here is derived from an EMBL/GenBank/DDBJ whole genome shotgun (WGS) entry which is preliminary data.</text>
</comment>
<dbReference type="GO" id="GO:0016020">
    <property type="term" value="C:membrane"/>
    <property type="evidence" value="ECO:0007669"/>
    <property type="project" value="UniProtKB-SubCell"/>
</dbReference>
<dbReference type="PANTHER" id="PTHR11923:SF55">
    <property type="entry name" value="SCAVENGER RECEPTOR (CD36 FAMILY) RELATED"/>
    <property type="match status" value="1"/>
</dbReference>
<comment type="similarity">
    <text evidence="2">Belongs to the CD36 family.</text>
</comment>
<sequence length="568" mass="64777">DSPRKVIYTVLIPALIGSFILMISKFIIFPDILAYFLTLREYEDGSLPQTTRLWADAPADVYYNFYLWNITNPDEMIYEGAMPRVQEVGPYTYLGQELKENLTWSSDGNEVSYRNRRFWHFNSSMSCPTCREEDRVIVPNVAYSAMAAIVLYNDMPIPLVSTILDVSILVTGSAPIQTVPVGDLLFNSFDDPLISLQTSTFTKSFLRAMHGTLFGFKLPDYPHPGLLPLYNQTYEPETRVKTGKANIEELTKIVSYGGKRSMEWFSGEAAYLQRCNDGAFNKLFLQREDKIHIFQSYLGRSFTLEFHKESTRDSVPTFVYRLEKEGFNTNAEHNVGMRYENVEQIDYAPTWPTCPSDHFYSPNNSRCINIECSREDNFCDSCCNGSHYGPTVFLPPGFYPLRVFPGRLGRVPFAIFMSSPHMLGVPKEVSSLYAGQNPSESKHIPMDVELNPTMGTVMHAHMRVQMNIAFAKADVAQSKSLANSIAPIFWLHIEVKMRGDEIASLNKMQGLYLPRTINWLLAIHFLIALVFMSILFFYEISQNSNLISSKGKTREIIRLPRIFTVEKA</sequence>
<evidence type="ECO:0000256" key="4">
    <source>
        <dbReference type="ARBA" id="ARBA00022989"/>
    </source>
</evidence>
<gene>
    <name evidence="8" type="ORF">PMAYCL1PPCAC_03078</name>
</gene>
<keyword evidence="3 7" id="KW-0812">Transmembrane</keyword>
<reference evidence="9" key="1">
    <citation type="submission" date="2022-10" db="EMBL/GenBank/DDBJ databases">
        <title>Genome assembly of Pristionchus species.</title>
        <authorList>
            <person name="Yoshida K."/>
            <person name="Sommer R.J."/>
        </authorList>
    </citation>
    <scope>NUCLEOTIDE SEQUENCE [LARGE SCALE GENOMIC DNA]</scope>
    <source>
        <strain evidence="9">RS5460</strain>
    </source>
</reference>
<dbReference type="Proteomes" id="UP001328107">
    <property type="component" value="Unassembled WGS sequence"/>
</dbReference>
<keyword evidence="4 7" id="KW-1133">Transmembrane helix</keyword>
<comment type="subcellular location">
    <subcellularLocation>
        <location evidence="1">Membrane</location>
    </subcellularLocation>
</comment>
<dbReference type="GO" id="GO:0005044">
    <property type="term" value="F:scavenger receptor activity"/>
    <property type="evidence" value="ECO:0007669"/>
    <property type="project" value="TreeGrafter"/>
</dbReference>
<dbReference type="InterPro" id="IPR002159">
    <property type="entry name" value="CD36_fam"/>
</dbReference>